<proteinExistence type="inferred from homology"/>
<evidence type="ECO:0000256" key="5">
    <source>
        <dbReference type="ARBA" id="ARBA00022737"/>
    </source>
</evidence>
<evidence type="ECO:0000313" key="12">
    <source>
        <dbReference type="EMBL" id="GFH08476.1"/>
    </source>
</evidence>
<evidence type="ECO:0000256" key="3">
    <source>
        <dbReference type="ARBA" id="ARBA00014910"/>
    </source>
</evidence>
<evidence type="ECO:0000256" key="6">
    <source>
        <dbReference type="ARBA" id="ARBA00023054"/>
    </source>
</evidence>
<keyword evidence="4" id="KW-0963">Cytoplasm</keyword>
<evidence type="ECO:0000256" key="2">
    <source>
        <dbReference type="ARBA" id="ARBA00010411"/>
    </source>
</evidence>
<reference evidence="12 13" key="1">
    <citation type="submission" date="2020-02" db="EMBL/GenBank/DDBJ databases">
        <title>Draft genome sequence of Haematococcus lacustris strain NIES-144.</title>
        <authorList>
            <person name="Morimoto D."/>
            <person name="Nakagawa S."/>
            <person name="Yoshida T."/>
            <person name="Sawayama S."/>
        </authorList>
    </citation>
    <scope>NUCLEOTIDE SEQUENCE [LARGE SCALE GENOMIC DNA]</scope>
    <source>
        <strain evidence="12 13">NIES-144</strain>
    </source>
</reference>
<keyword evidence="5" id="KW-0677">Repeat</keyword>
<dbReference type="AlphaFoldDB" id="A0A699YNI9"/>
<evidence type="ECO:0000256" key="4">
    <source>
        <dbReference type="ARBA" id="ARBA00022490"/>
    </source>
</evidence>
<feature type="non-terminal residue" evidence="12">
    <location>
        <position position="280"/>
    </location>
</feature>
<evidence type="ECO:0000256" key="11">
    <source>
        <dbReference type="SAM" id="Coils"/>
    </source>
</evidence>
<organism evidence="12 13">
    <name type="scientific">Haematococcus lacustris</name>
    <name type="common">Green alga</name>
    <name type="synonym">Haematococcus pluvialis</name>
    <dbReference type="NCBI Taxonomy" id="44745"/>
    <lineage>
        <taxon>Eukaryota</taxon>
        <taxon>Viridiplantae</taxon>
        <taxon>Chlorophyta</taxon>
        <taxon>core chlorophytes</taxon>
        <taxon>Chlorophyceae</taxon>
        <taxon>CS clade</taxon>
        <taxon>Chlamydomonadales</taxon>
        <taxon>Haematococcaceae</taxon>
        <taxon>Haematococcus</taxon>
    </lineage>
</organism>
<evidence type="ECO:0000256" key="7">
    <source>
        <dbReference type="ARBA" id="ARBA00023212"/>
    </source>
</evidence>
<feature type="coiled-coil region" evidence="11">
    <location>
        <begin position="239"/>
        <end position="273"/>
    </location>
</feature>
<comment type="subcellular location">
    <subcellularLocation>
        <location evidence="1">Cytoplasm</location>
        <location evidence="1">Cytoskeleton</location>
        <location evidence="1">Microtubule organizing center</location>
        <location evidence="1">Centrosome</location>
        <location evidence="1">Centriole</location>
    </subcellularLocation>
</comment>
<feature type="non-terminal residue" evidence="12">
    <location>
        <position position="1"/>
    </location>
</feature>
<keyword evidence="8" id="KW-0131">Cell cycle</keyword>
<comment type="caution">
    <text evidence="12">The sequence shown here is derived from an EMBL/GenBank/DDBJ whole genome shotgun (WGS) entry which is preliminary data.</text>
</comment>
<dbReference type="Proteomes" id="UP000485058">
    <property type="component" value="Unassembled WGS sequence"/>
</dbReference>
<sequence length="280" mass="32115">MQDSVNPFMPPAYAYLGPRLASPPCTAPDDATRDQLPRFPQTIVTQQPEALASSMAGLTIAQVLDLDAENLAVRSSLPVNIDRQHMQTKKAIVDQFMDIKSRMMQAQTLAVDEERRVGASKLAAKQAEIDLLRFELNQSTTRGNKQQDMLRGLATAYALSKYRKRCTSLVVQTFYCWRQHAILSRQRKQRWQRAVHWHAKEHLLRHVLRAWRHVAQQDGRITVAHSFQSELQAAKQQLHDQYTASMNELRQQLAEADAALSREAVLREKLEENMKQAFMR</sequence>
<accession>A0A699YNI9</accession>
<keyword evidence="13" id="KW-1185">Reference proteome</keyword>
<evidence type="ECO:0000256" key="1">
    <source>
        <dbReference type="ARBA" id="ARBA00004114"/>
    </source>
</evidence>
<evidence type="ECO:0000256" key="10">
    <source>
        <dbReference type="ARBA" id="ARBA00049959"/>
    </source>
</evidence>
<dbReference type="InterPro" id="IPR033351">
    <property type="entry name" value="POC5"/>
</dbReference>
<name>A0A699YNI9_HAELA</name>
<dbReference type="PANTHER" id="PTHR28618">
    <property type="entry name" value="CENTROSOMAL PROTEIN POC5"/>
    <property type="match status" value="1"/>
</dbReference>
<dbReference type="EMBL" id="BLLF01000164">
    <property type="protein sequence ID" value="GFH08476.1"/>
    <property type="molecule type" value="Genomic_DNA"/>
</dbReference>
<comment type="similarity">
    <text evidence="2">Belongs to the POC5 family.</text>
</comment>
<evidence type="ECO:0000256" key="8">
    <source>
        <dbReference type="ARBA" id="ARBA00023306"/>
    </source>
</evidence>
<dbReference type="PANTHER" id="PTHR28618:SF1">
    <property type="entry name" value="CENTROSOMAL PROTEIN POC5"/>
    <property type="match status" value="1"/>
</dbReference>
<comment type="function">
    <text evidence="10">Essential for the assembly of the distal half of centrioles, required for centriole elongation. Acts as a negative regulator of centriole elongation.</text>
</comment>
<keyword evidence="7" id="KW-0206">Cytoskeleton</keyword>
<evidence type="ECO:0000256" key="9">
    <source>
        <dbReference type="ARBA" id="ARBA00031694"/>
    </source>
</evidence>
<gene>
    <name evidence="12" type="ORF">HaLaN_03448</name>
</gene>
<keyword evidence="6 11" id="KW-0175">Coiled coil</keyword>
<dbReference type="GO" id="GO:0005814">
    <property type="term" value="C:centriole"/>
    <property type="evidence" value="ECO:0007669"/>
    <property type="project" value="UniProtKB-SubCell"/>
</dbReference>
<evidence type="ECO:0000313" key="13">
    <source>
        <dbReference type="Proteomes" id="UP000485058"/>
    </source>
</evidence>
<protein>
    <recommendedName>
        <fullName evidence="3">Centrosomal protein POC5</fullName>
    </recommendedName>
    <alternativeName>
        <fullName evidence="9">Protein of centriole 5</fullName>
    </alternativeName>
</protein>